<keyword evidence="1" id="KW-0436">Ligase</keyword>
<dbReference type="InterPro" id="IPR005479">
    <property type="entry name" value="CPAse_ATP-bd"/>
</dbReference>
<gene>
    <name evidence="6" type="ORF">CWI75_10805</name>
</gene>
<dbReference type="AlphaFoldDB" id="A0A2N5Y1L6"/>
<dbReference type="PANTHER" id="PTHR43585:SF2">
    <property type="entry name" value="ATP-GRASP ENZYME FSQD"/>
    <property type="match status" value="1"/>
</dbReference>
<evidence type="ECO:0000256" key="3">
    <source>
        <dbReference type="ARBA" id="ARBA00022840"/>
    </source>
</evidence>
<reference evidence="7" key="1">
    <citation type="submission" date="2017-11" db="EMBL/GenBank/DDBJ databases">
        <title>The draft genome sequence of Chromatocurvus sp. F02.</title>
        <authorList>
            <person name="Du Z.-J."/>
            <person name="Chang Y.-Q."/>
        </authorList>
    </citation>
    <scope>NUCLEOTIDE SEQUENCE [LARGE SCALE GENOMIC DNA]</scope>
    <source>
        <strain evidence="7">F02</strain>
    </source>
</reference>
<dbReference type="PROSITE" id="PS50975">
    <property type="entry name" value="ATP_GRASP"/>
    <property type="match status" value="1"/>
</dbReference>
<keyword evidence="2 4" id="KW-0547">Nucleotide-binding</keyword>
<evidence type="ECO:0000313" key="7">
    <source>
        <dbReference type="Proteomes" id="UP000234845"/>
    </source>
</evidence>
<protein>
    <recommendedName>
        <fullName evidence="5">ATP-grasp domain-containing protein</fullName>
    </recommendedName>
</protein>
<name>A0A2N5Y1L6_9GAMM</name>
<dbReference type="GO" id="GO:0005524">
    <property type="term" value="F:ATP binding"/>
    <property type="evidence" value="ECO:0007669"/>
    <property type="project" value="UniProtKB-UniRule"/>
</dbReference>
<keyword evidence="7" id="KW-1185">Reference proteome</keyword>
<dbReference type="Gene3D" id="3.30.470.20">
    <property type="entry name" value="ATP-grasp fold, B domain"/>
    <property type="match status" value="1"/>
</dbReference>
<dbReference type="InterPro" id="IPR011761">
    <property type="entry name" value="ATP-grasp"/>
</dbReference>
<evidence type="ECO:0000313" key="6">
    <source>
        <dbReference type="EMBL" id="PLW82259.1"/>
    </source>
</evidence>
<proteinExistence type="predicted"/>
<organism evidence="6 7">
    <name type="scientific">Kineobactrum sediminis</name>
    <dbReference type="NCBI Taxonomy" id="1905677"/>
    <lineage>
        <taxon>Bacteria</taxon>
        <taxon>Pseudomonadati</taxon>
        <taxon>Pseudomonadota</taxon>
        <taxon>Gammaproteobacteria</taxon>
        <taxon>Cellvibrionales</taxon>
        <taxon>Halieaceae</taxon>
        <taxon>Kineobactrum</taxon>
    </lineage>
</organism>
<evidence type="ECO:0000256" key="4">
    <source>
        <dbReference type="PROSITE-ProRule" id="PRU00409"/>
    </source>
</evidence>
<comment type="caution">
    <text evidence="6">The sequence shown here is derived from an EMBL/GenBank/DDBJ whole genome shotgun (WGS) entry which is preliminary data.</text>
</comment>
<feature type="domain" description="ATP-grasp" evidence="5">
    <location>
        <begin position="121"/>
        <end position="336"/>
    </location>
</feature>
<dbReference type="RefSeq" id="WP_101521511.1">
    <property type="nucleotide sequence ID" value="NZ_PKLZ01000008.1"/>
</dbReference>
<dbReference type="Pfam" id="PF13535">
    <property type="entry name" value="ATP-grasp_4"/>
    <property type="match status" value="1"/>
</dbReference>
<evidence type="ECO:0000256" key="1">
    <source>
        <dbReference type="ARBA" id="ARBA00022598"/>
    </source>
</evidence>
<dbReference type="GO" id="GO:0016874">
    <property type="term" value="F:ligase activity"/>
    <property type="evidence" value="ECO:0007669"/>
    <property type="project" value="UniProtKB-KW"/>
</dbReference>
<sequence length="446" mass="51214">MNTYQKDVVSKADKTAHKNIFVLGFDEEHSEYIHQVADPEQFEFHPLLQSNELIHLKKYDLEDILDRARSVLQEHERIDGIICHWDFPAASIAAILCAEFKLPSPSLEAITKCSHKYWSRLEQEKAAPENTPDFAAIDPFDEEAVDRPGIDFPFWLKPIKAYGSALGFRIDNTGELKQALDIVKQKIRRLGDPINDLLSRIDLPREIEKINGNWLIAEQLVGGREFAPEGYMLDGQFHTHGAFDMIRGENDKSFARYEYPSLVPVDVQERACRIAEKVLRQVGFDNGCFNMEFFWDEDTDQLWIIEINPRISQSHSYQFKMVDGMSNHEIAVHVALGVAPHFEPGAGRYRHAAKCLLRRYDTEDAIVTRVPDKEDLDRLKKRQPDTLVKITVEQDQKLSTMLDEDAYSYVLAEIFVAGKTRDEMLENYREAVEMLPFDFTTATSAG</sequence>
<dbReference type="EMBL" id="PKLZ01000008">
    <property type="protein sequence ID" value="PLW82259.1"/>
    <property type="molecule type" value="Genomic_DNA"/>
</dbReference>
<dbReference type="PANTHER" id="PTHR43585">
    <property type="entry name" value="FUMIPYRROLE BIOSYNTHESIS PROTEIN C"/>
    <property type="match status" value="1"/>
</dbReference>
<evidence type="ECO:0000256" key="2">
    <source>
        <dbReference type="ARBA" id="ARBA00022741"/>
    </source>
</evidence>
<dbReference type="PROSITE" id="PS00867">
    <property type="entry name" value="CPSASE_2"/>
    <property type="match status" value="1"/>
</dbReference>
<keyword evidence="3 4" id="KW-0067">ATP-binding</keyword>
<accession>A0A2N5Y1L6</accession>
<dbReference type="GO" id="GO:0046872">
    <property type="term" value="F:metal ion binding"/>
    <property type="evidence" value="ECO:0007669"/>
    <property type="project" value="InterPro"/>
</dbReference>
<dbReference type="SUPFAM" id="SSF56059">
    <property type="entry name" value="Glutathione synthetase ATP-binding domain-like"/>
    <property type="match status" value="1"/>
</dbReference>
<dbReference type="Proteomes" id="UP000234845">
    <property type="component" value="Unassembled WGS sequence"/>
</dbReference>
<dbReference type="OrthoDB" id="8441067at2"/>
<dbReference type="InterPro" id="IPR052032">
    <property type="entry name" value="ATP-dep_AA_Ligase"/>
</dbReference>
<evidence type="ECO:0000259" key="5">
    <source>
        <dbReference type="PROSITE" id="PS50975"/>
    </source>
</evidence>